<accession>A0A915PQN4</accession>
<keyword evidence="13" id="KW-1185">Reference proteome</keyword>
<evidence type="ECO:0000259" key="12">
    <source>
        <dbReference type="PROSITE" id="PS51843"/>
    </source>
</evidence>
<keyword evidence="6 10" id="KW-0238">DNA-binding</keyword>
<dbReference type="CDD" id="cd06968">
    <property type="entry name" value="NR_DBD_ROR"/>
    <property type="match status" value="1"/>
</dbReference>
<evidence type="ECO:0000313" key="14">
    <source>
        <dbReference type="WBParaSite" id="sdigi.contig24.g1949.t1"/>
    </source>
</evidence>
<dbReference type="PROSITE" id="PS51030">
    <property type="entry name" value="NUCLEAR_REC_DBD_2"/>
    <property type="match status" value="1"/>
</dbReference>
<dbReference type="GO" id="GO:0000978">
    <property type="term" value="F:RNA polymerase II cis-regulatory region sequence-specific DNA binding"/>
    <property type="evidence" value="ECO:0007669"/>
    <property type="project" value="TreeGrafter"/>
</dbReference>
<evidence type="ECO:0000256" key="2">
    <source>
        <dbReference type="ARBA" id="ARBA00022723"/>
    </source>
</evidence>
<keyword evidence="5 10" id="KW-0805">Transcription regulation</keyword>
<dbReference type="FunFam" id="3.30.50.10:FF:000003">
    <property type="entry name" value="Nuclear orphan receptor ROR-beta"/>
    <property type="match status" value="1"/>
</dbReference>
<protein>
    <submittedName>
        <fullName evidence="14">Uncharacterized protein</fullName>
    </submittedName>
</protein>
<dbReference type="AlphaFoldDB" id="A0A915PQN4"/>
<dbReference type="InterPro" id="IPR013088">
    <property type="entry name" value="Znf_NHR/GATA"/>
</dbReference>
<evidence type="ECO:0000256" key="1">
    <source>
        <dbReference type="ARBA" id="ARBA00004123"/>
    </source>
</evidence>
<dbReference type="InterPro" id="IPR000536">
    <property type="entry name" value="Nucl_hrmn_rcpt_lig-bd"/>
</dbReference>
<comment type="subcellular location">
    <subcellularLocation>
        <location evidence="1 10">Nucleus</location>
    </subcellularLocation>
</comment>
<evidence type="ECO:0000259" key="11">
    <source>
        <dbReference type="PROSITE" id="PS51030"/>
    </source>
</evidence>
<dbReference type="SMART" id="SM00399">
    <property type="entry name" value="ZnF_C4"/>
    <property type="match status" value="1"/>
</dbReference>
<dbReference type="PANTHER" id="PTHR45805:SF2">
    <property type="entry name" value="NUCLEAR HORMONE RECEPTOR HR3-RELATED"/>
    <property type="match status" value="1"/>
</dbReference>
<dbReference type="GO" id="GO:0005634">
    <property type="term" value="C:nucleus"/>
    <property type="evidence" value="ECO:0007669"/>
    <property type="project" value="UniProtKB-SubCell"/>
</dbReference>
<evidence type="ECO:0000256" key="7">
    <source>
        <dbReference type="ARBA" id="ARBA00023163"/>
    </source>
</evidence>
<name>A0A915PQN4_9BILA</name>
<dbReference type="CDD" id="cd06942">
    <property type="entry name" value="NR_LBD_Sex_1_like"/>
    <property type="match status" value="1"/>
</dbReference>
<dbReference type="Gene3D" id="1.10.565.10">
    <property type="entry name" value="Retinoid X Receptor"/>
    <property type="match status" value="1"/>
</dbReference>
<keyword evidence="3 10" id="KW-0863">Zinc-finger</keyword>
<dbReference type="GO" id="GO:0004879">
    <property type="term" value="F:nuclear receptor activity"/>
    <property type="evidence" value="ECO:0007669"/>
    <property type="project" value="TreeGrafter"/>
</dbReference>
<dbReference type="InterPro" id="IPR001723">
    <property type="entry name" value="Nuclear_hrmn_rcpt"/>
</dbReference>
<dbReference type="InterPro" id="IPR044101">
    <property type="entry name" value="NR_DBD_ROR"/>
</dbReference>
<dbReference type="Proteomes" id="UP000887581">
    <property type="component" value="Unplaced"/>
</dbReference>
<keyword evidence="4 10" id="KW-0862">Zinc</keyword>
<evidence type="ECO:0000256" key="3">
    <source>
        <dbReference type="ARBA" id="ARBA00022771"/>
    </source>
</evidence>
<evidence type="ECO:0000256" key="5">
    <source>
        <dbReference type="ARBA" id="ARBA00023015"/>
    </source>
</evidence>
<dbReference type="SMART" id="SM00430">
    <property type="entry name" value="HOLI"/>
    <property type="match status" value="1"/>
</dbReference>
<dbReference type="PRINTS" id="PR00398">
    <property type="entry name" value="STRDHORMONER"/>
</dbReference>
<dbReference type="PROSITE" id="PS00031">
    <property type="entry name" value="NUCLEAR_REC_DBD_1"/>
    <property type="match status" value="1"/>
</dbReference>
<dbReference type="Pfam" id="PF00104">
    <property type="entry name" value="Hormone_recep"/>
    <property type="match status" value="1"/>
</dbReference>
<proteinExistence type="inferred from homology"/>
<evidence type="ECO:0000256" key="10">
    <source>
        <dbReference type="RuleBase" id="RU004334"/>
    </source>
</evidence>
<organism evidence="13 14">
    <name type="scientific">Setaria digitata</name>
    <dbReference type="NCBI Taxonomy" id="48799"/>
    <lineage>
        <taxon>Eukaryota</taxon>
        <taxon>Metazoa</taxon>
        <taxon>Ecdysozoa</taxon>
        <taxon>Nematoda</taxon>
        <taxon>Chromadorea</taxon>
        <taxon>Rhabditida</taxon>
        <taxon>Spirurina</taxon>
        <taxon>Spiruromorpha</taxon>
        <taxon>Filarioidea</taxon>
        <taxon>Setariidae</taxon>
        <taxon>Setaria</taxon>
    </lineage>
</organism>
<dbReference type="WBParaSite" id="sdigi.contig24.g1949.t1">
    <property type="protein sequence ID" value="sdigi.contig24.g1949.t1"/>
    <property type="gene ID" value="sdigi.contig24.g1949"/>
</dbReference>
<keyword evidence="8 10" id="KW-0675">Receptor</keyword>
<dbReference type="PRINTS" id="PR00047">
    <property type="entry name" value="STROIDFINGER"/>
</dbReference>
<dbReference type="PROSITE" id="PS51843">
    <property type="entry name" value="NR_LBD"/>
    <property type="match status" value="1"/>
</dbReference>
<dbReference type="Gene3D" id="3.30.50.10">
    <property type="entry name" value="Erythroid Transcription Factor GATA-1, subunit A"/>
    <property type="match status" value="1"/>
</dbReference>
<evidence type="ECO:0000256" key="8">
    <source>
        <dbReference type="ARBA" id="ARBA00023170"/>
    </source>
</evidence>
<feature type="domain" description="Nuclear receptor" evidence="11">
    <location>
        <begin position="25"/>
        <end position="100"/>
    </location>
</feature>
<keyword evidence="7 10" id="KW-0804">Transcription</keyword>
<keyword evidence="9 10" id="KW-0539">Nucleus</keyword>
<feature type="domain" description="NR LBD" evidence="12">
    <location>
        <begin position="303"/>
        <end position="503"/>
    </location>
</feature>
<dbReference type="SUPFAM" id="SSF57716">
    <property type="entry name" value="Glucocorticoid receptor-like (DNA-binding domain)"/>
    <property type="match status" value="1"/>
</dbReference>
<evidence type="ECO:0000256" key="6">
    <source>
        <dbReference type="ARBA" id="ARBA00023125"/>
    </source>
</evidence>
<reference evidence="14" key="1">
    <citation type="submission" date="2022-11" db="UniProtKB">
        <authorList>
            <consortium name="WormBaseParasite"/>
        </authorList>
    </citation>
    <scope>IDENTIFICATION</scope>
</reference>
<comment type="similarity">
    <text evidence="10">Belongs to the nuclear hormone receptor family.</text>
</comment>
<sequence length="505" mass="56209">MFREIKIQTANNTDFVWLVSAQIEVIPCKVCGDKSSGVHYGVITCEGCKGFFRRSQSTLNNYQCPRQQKCIVDRVNRNRCQYCRLKKCLELGMSRDAVKFGRMSKKQREKVEDEVRMHKQMAEVQGIAYSPYGDYSPPAPIHPAAAYGNSYEPSVAYAASSYTTNAASYAAAAPVSYPSVQGQGYSIAQQAAVPAPSGGYPQRTVGASQPDEDLIAGVTAAFDSAHGPASVVMADRLATASTSTFTEQQYRNMISIALPPHQCLSVIQNLLFEKFSNSCPCYRTSACPPADLYVCLFVYSSGYLSDPADRLTLLIVRSCDIFRETLNRFDAWKKFAAELTRIIQCIIEFAKMVEGFMQLSQEEQIALLKGCVFELAAIVVTRHYNPETTSLILSREMHSCIHELAQLRLTSAEMGLLSAWILLDRSSLGQYVIEQFRNCLQQQIATRMADSGPLMQKLCEIIQRLRGHAQEHIRLLGQLFTSYPQATEKGALPDLYKELFSPPSS</sequence>
<dbReference type="SUPFAM" id="SSF48508">
    <property type="entry name" value="Nuclear receptor ligand-binding domain"/>
    <property type="match status" value="1"/>
</dbReference>
<evidence type="ECO:0000256" key="9">
    <source>
        <dbReference type="ARBA" id="ARBA00023242"/>
    </source>
</evidence>
<keyword evidence="2 10" id="KW-0479">Metal-binding</keyword>
<dbReference type="GO" id="GO:0008270">
    <property type="term" value="F:zinc ion binding"/>
    <property type="evidence" value="ECO:0007669"/>
    <property type="project" value="UniProtKB-KW"/>
</dbReference>
<dbReference type="PANTHER" id="PTHR45805">
    <property type="entry name" value="NUCLEAR HORMONE RECEPTOR HR3-RELATED"/>
    <property type="match status" value="1"/>
</dbReference>
<dbReference type="InterPro" id="IPR001628">
    <property type="entry name" value="Znf_hrmn_rcpt"/>
</dbReference>
<evidence type="ECO:0000313" key="13">
    <source>
        <dbReference type="Proteomes" id="UP000887581"/>
    </source>
</evidence>
<evidence type="ECO:0000256" key="4">
    <source>
        <dbReference type="ARBA" id="ARBA00022833"/>
    </source>
</evidence>
<dbReference type="InterPro" id="IPR035500">
    <property type="entry name" value="NHR-like_dom_sf"/>
</dbReference>
<dbReference type="Pfam" id="PF00105">
    <property type="entry name" value="zf-C4"/>
    <property type="match status" value="1"/>
</dbReference>